<gene>
    <name evidence="3" type="primary">107361852</name>
</gene>
<feature type="region of interest" description="Disordered" evidence="2">
    <location>
        <begin position="25"/>
        <end position="50"/>
    </location>
</feature>
<feature type="compositionally biased region" description="Low complexity" evidence="2">
    <location>
        <begin position="25"/>
        <end position="48"/>
    </location>
</feature>
<dbReference type="EMBL" id="CAEY01001890">
    <property type="status" value="NOT_ANNOTATED_CDS"/>
    <property type="molecule type" value="Genomic_DNA"/>
</dbReference>
<reference evidence="3" key="2">
    <citation type="submission" date="2015-06" db="UniProtKB">
        <authorList>
            <consortium name="EnsemblMetazoa"/>
        </authorList>
    </citation>
    <scope>IDENTIFICATION</scope>
</reference>
<keyword evidence="4" id="KW-1185">Reference proteome</keyword>
<feature type="compositionally biased region" description="Polar residues" evidence="2">
    <location>
        <begin position="590"/>
        <end position="609"/>
    </location>
</feature>
<feature type="compositionally biased region" description="Low complexity" evidence="2">
    <location>
        <begin position="551"/>
        <end position="571"/>
    </location>
</feature>
<keyword evidence="1" id="KW-0175">Coiled coil</keyword>
<dbReference type="PANTHER" id="PTHR12784:SF28">
    <property type="entry name" value="PROTEIN SICKIE"/>
    <property type="match status" value="1"/>
</dbReference>
<dbReference type="GO" id="GO:0022008">
    <property type="term" value="P:neurogenesis"/>
    <property type="evidence" value="ECO:0007669"/>
    <property type="project" value="InterPro"/>
</dbReference>
<evidence type="ECO:0000313" key="3">
    <source>
        <dbReference type="EnsemblMetazoa" id="tetur07g04840.1"/>
    </source>
</evidence>
<dbReference type="KEGG" id="tut:107361852"/>
<feature type="coiled-coil region" evidence="1">
    <location>
        <begin position="678"/>
        <end position="737"/>
    </location>
</feature>
<feature type="region of interest" description="Disordered" evidence="2">
    <location>
        <begin position="551"/>
        <end position="656"/>
    </location>
</feature>
<dbReference type="OrthoDB" id="10586446at2759"/>
<feature type="compositionally biased region" description="Polar residues" evidence="2">
    <location>
        <begin position="312"/>
        <end position="321"/>
    </location>
</feature>
<dbReference type="EnsemblMetazoa" id="tetur07g04840.1">
    <property type="protein sequence ID" value="tetur07g04840.1"/>
    <property type="gene ID" value="tetur07g04840"/>
</dbReference>
<dbReference type="AlphaFoldDB" id="T1K9G5"/>
<sequence>MSVYCTLPRGGGVGVEGSGSFYHSSIHSSFPSSSSSSSSNSSSSTITSDTSMLTQGETIGSNYHHSVNPRYQHQSIKTMFNNPYSNSQQQQQQQQQQQAIFNETSNSTNSLAYSLINKNHSHHQQLLTKHQQDFQDYNHQQQQQNAPQMMNPSLTLNLKNYTPASSVLPSPNGNQFNLPVSPNGLNVCNNNTSIGIPNNMNNQSQIEPFQSQLDQQSLHLTLPRPEPQRIYYGLDSFDDLKTIRRNSITSLFEDPSTPNFYGDEDSAYDSTSNESLRLTAKELTKRPNSKKYFTLPTKLGRRLRKSSCPEFNGTNSLTPSPVSDCPPTSKLIFNGPTFPPSKLSSASSSISSSSSVSPPSTLSSLSSSPSSSSSSSPSSNVSNVSVSVSSSSSMVNEMSAPHLHHHNHHVDSCNSNQISHATVTSTTSTGANENVCHCCYLLGCHSNQGSTNTVHYQNNQQQQQQPKHGRVNPGSVNSNVISSTGQQSTLETLWEEPSSGHESVRLTEEAIYAAMRELNISLPSKDSVNGQPVANRNTSWLRANFLKAFRRSSSSSSSKNRSSKLIQSSSLTASNNVSLNYDESKKNEPKNGSGNGQENEANGQHQQQYADVIDSGASEVSSKRISSGPSSASSLSSLPLSCSSIPPTPPLTPLPSYHLQQQLTVNPNQLSQSVYPSEQDVIKELNRQLAEKDQLLQEVCMESINHLNTIENLKELVTQLRGEIDLLKKQNDQLNAKYSINSNQMDKIKSGY</sequence>
<organism evidence="3 4">
    <name type="scientific">Tetranychus urticae</name>
    <name type="common">Two-spotted spider mite</name>
    <dbReference type="NCBI Taxonomy" id="32264"/>
    <lineage>
        <taxon>Eukaryota</taxon>
        <taxon>Metazoa</taxon>
        <taxon>Ecdysozoa</taxon>
        <taxon>Arthropoda</taxon>
        <taxon>Chelicerata</taxon>
        <taxon>Arachnida</taxon>
        <taxon>Acari</taxon>
        <taxon>Acariformes</taxon>
        <taxon>Trombidiformes</taxon>
        <taxon>Prostigmata</taxon>
        <taxon>Eleutherengona</taxon>
        <taxon>Raphignathae</taxon>
        <taxon>Tetranychoidea</taxon>
        <taxon>Tetranychidae</taxon>
        <taxon>Tetranychus</taxon>
    </lineage>
</organism>
<dbReference type="InterPro" id="IPR039041">
    <property type="entry name" value="Nav/unc-53"/>
</dbReference>
<evidence type="ECO:0000256" key="1">
    <source>
        <dbReference type="SAM" id="Coils"/>
    </source>
</evidence>
<evidence type="ECO:0000313" key="4">
    <source>
        <dbReference type="Proteomes" id="UP000015104"/>
    </source>
</evidence>
<protein>
    <submittedName>
        <fullName evidence="3">Uncharacterized protein</fullName>
    </submittedName>
</protein>
<proteinExistence type="predicted"/>
<feature type="region of interest" description="Disordered" evidence="2">
    <location>
        <begin position="343"/>
        <end position="396"/>
    </location>
</feature>
<evidence type="ECO:0000256" key="2">
    <source>
        <dbReference type="SAM" id="MobiDB-lite"/>
    </source>
</evidence>
<feature type="compositionally biased region" description="Polar residues" evidence="2">
    <location>
        <begin position="572"/>
        <end position="581"/>
    </location>
</feature>
<feature type="region of interest" description="Disordered" evidence="2">
    <location>
        <begin position="457"/>
        <end position="477"/>
    </location>
</feature>
<dbReference type="HOGENOM" id="CLU_1167176_0_0_1"/>
<dbReference type="PANTHER" id="PTHR12784">
    <property type="entry name" value="STEERIN"/>
    <property type="match status" value="1"/>
</dbReference>
<reference evidence="4" key="1">
    <citation type="submission" date="2011-08" db="EMBL/GenBank/DDBJ databases">
        <authorList>
            <person name="Rombauts S."/>
        </authorList>
    </citation>
    <scope>NUCLEOTIDE SEQUENCE</scope>
    <source>
        <strain evidence="4">London</strain>
    </source>
</reference>
<name>T1K9G5_TETUR</name>
<feature type="compositionally biased region" description="Low complexity" evidence="2">
    <location>
        <begin position="623"/>
        <end position="645"/>
    </location>
</feature>
<feature type="region of interest" description="Disordered" evidence="2">
    <location>
        <begin position="304"/>
        <end position="324"/>
    </location>
</feature>
<dbReference type="Proteomes" id="UP000015104">
    <property type="component" value="Unassembled WGS sequence"/>
</dbReference>
<accession>T1K9G5</accession>